<evidence type="ECO:0000313" key="3">
    <source>
        <dbReference type="Proteomes" id="UP001331561"/>
    </source>
</evidence>
<dbReference type="Proteomes" id="UP001331561">
    <property type="component" value="Unassembled WGS sequence"/>
</dbReference>
<proteinExistence type="predicted"/>
<feature type="transmembrane region" description="Helical" evidence="1">
    <location>
        <begin position="44"/>
        <end position="64"/>
    </location>
</feature>
<keyword evidence="1" id="KW-0472">Membrane</keyword>
<evidence type="ECO:0000256" key="1">
    <source>
        <dbReference type="SAM" id="Phobius"/>
    </source>
</evidence>
<keyword evidence="1" id="KW-0812">Transmembrane</keyword>
<dbReference type="RefSeq" id="WP_327601232.1">
    <property type="nucleotide sequence ID" value="NZ_JAYXHS010000005.1"/>
</dbReference>
<sequence length="156" mass="17420">MSVAGEPAANKLANKYPSRISLARSSALWLAIGLVHLMPLASMLGAGVPLWVRCLVIVLCLVSIQRELRTARRLREASLRPHAEGAQLLVGERVFEGRVLPTSVDMGPLLILHWQAEMGGRQRRFALLRDAFSAEEWRVMKLWLHWSVMSQSAQSV</sequence>
<accession>A0ABU6KBD2</accession>
<evidence type="ECO:0000313" key="2">
    <source>
        <dbReference type="EMBL" id="MEC5388260.1"/>
    </source>
</evidence>
<comment type="caution">
    <text evidence="2">The sequence shown here is derived from an EMBL/GenBank/DDBJ whole genome shotgun (WGS) entry which is preliminary data.</text>
</comment>
<dbReference type="EMBL" id="JAYXHS010000005">
    <property type="protein sequence ID" value="MEC5388260.1"/>
    <property type="molecule type" value="Genomic_DNA"/>
</dbReference>
<gene>
    <name evidence="2" type="ORF">VVD49_21185</name>
</gene>
<reference evidence="2 3" key="1">
    <citation type="submission" date="2024-01" db="EMBL/GenBank/DDBJ databases">
        <title>Uliginosibacterium soil sp. nov.</title>
        <authorList>
            <person name="Lv Y."/>
        </authorList>
    </citation>
    <scope>NUCLEOTIDE SEQUENCE [LARGE SCALE GENOMIC DNA]</scope>
    <source>
        <strain evidence="2 3">H3</strain>
    </source>
</reference>
<keyword evidence="3" id="KW-1185">Reference proteome</keyword>
<name>A0ABU6KBD2_9RHOO</name>
<evidence type="ECO:0008006" key="4">
    <source>
        <dbReference type="Google" id="ProtNLM"/>
    </source>
</evidence>
<protein>
    <recommendedName>
        <fullName evidence="4">Toxin CptA</fullName>
    </recommendedName>
</protein>
<organism evidence="2 3">
    <name type="scientific">Uliginosibacterium silvisoli</name>
    <dbReference type="NCBI Taxonomy" id="3114758"/>
    <lineage>
        <taxon>Bacteria</taxon>
        <taxon>Pseudomonadati</taxon>
        <taxon>Pseudomonadota</taxon>
        <taxon>Betaproteobacteria</taxon>
        <taxon>Rhodocyclales</taxon>
        <taxon>Zoogloeaceae</taxon>
        <taxon>Uliginosibacterium</taxon>
    </lineage>
</organism>
<keyword evidence="1" id="KW-1133">Transmembrane helix</keyword>
<feature type="transmembrane region" description="Helical" evidence="1">
    <location>
        <begin position="21"/>
        <end position="38"/>
    </location>
</feature>